<evidence type="ECO:0000259" key="4">
    <source>
        <dbReference type="Pfam" id="PF00073"/>
    </source>
</evidence>
<dbReference type="InterPro" id="IPR024343">
    <property type="entry name" value="VP4_dicistrovir"/>
</dbReference>
<evidence type="ECO:0000256" key="2">
    <source>
        <dbReference type="ARBA" id="ARBA00022561"/>
    </source>
</evidence>
<dbReference type="Gene3D" id="2.60.120.20">
    <property type="match status" value="3"/>
</dbReference>
<evidence type="ECO:0000313" key="7">
    <source>
        <dbReference type="EMBL" id="XCM67670.1"/>
    </source>
</evidence>
<feature type="domain" description="Picornavirus capsid" evidence="4">
    <location>
        <begin position="92"/>
        <end position="205"/>
    </location>
</feature>
<dbReference type="Pfam" id="PF11492">
    <property type="entry name" value="Dicistro_VP4"/>
    <property type="match status" value="1"/>
</dbReference>
<dbReference type="Pfam" id="PF00073">
    <property type="entry name" value="Rhv"/>
    <property type="match status" value="2"/>
</dbReference>
<dbReference type="InterPro" id="IPR014872">
    <property type="entry name" value="Dicistrovirus_capsid-polyPr_C"/>
</dbReference>
<dbReference type="SUPFAM" id="SSF88633">
    <property type="entry name" value="Positive stranded ssRNA viruses"/>
    <property type="match status" value="3"/>
</dbReference>
<dbReference type="Pfam" id="PF08762">
    <property type="entry name" value="CRPV_capsid"/>
    <property type="match status" value="1"/>
</dbReference>
<organism evidence="7">
    <name type="scientific">Cripavirus sp</name>
    <dbReference type="NCBI Taxonomy" id="1955141"/>
    <lineage>
        <taxon>Viruses</taxon>
        <taxon>Riboviria</taxon>
        <taxon>Orthornavirae</taxon>
        <taxon>Pisuviricota</taxon>
        <taxon>Pisoniviricetes</taxon>
        <taxon>Picornavirales</taxon>
        <taxon>Dicistroviridae</taxon>
        <taxon>Cripavirus</taxon>
    </lineage>
</organism>
<accession>A0AAU8JNK0</accession>
<reference evidence="7" key="1">
    <citation type="journal article" date="2024" name="Viruses">
        <title>Diversity of Picorna-Like Viruses in the Teltow Canal, Berlin, Germany.</title>
        <authorList>
            <person name="Zell R."/>
            <person name="Groth M."/>
            <person name="Selinka L."/>
            <person name="Selinka H.-C."/>
        </authorList>
    </citation>
    <scope>NUCLEOTIDE SEQUENCE</scope>
    <source>
        <strain evidence="7">TC-CrV-3 MR233-17E/856</strain>
    </source>
</reference>
<dbReference type="InterPro" id="IPR001676">
    <property type="entry name" value="Picornavirus_capsid"/>
</dbReference>
<dbReference type="InterPro" id="IPR033703">
    <property type="entry name" value="Rhv-like"/>
</dbReference>
<dbReference type="InterPro" id="IPR029053">
    <property type="entry name" value="Viral_coat"/>
</dbReference>
<evidence type="ECO:0000259" key="6">
    <source>
        <dbReference type="Pfam" id="PF11492"/>
    </source>
</evidence>
<keyword evidence="3" id="KW-0946">Virion</keyword>
<comment type="subcellular location">
    <subcellularLocation>
        <location evidence="1">Virion</location>
    </subcellularLocation>
</comment>
<dbReference type="GO" id="GO:0019028">
    <property type="term" value="C:viral capsid"/>
    <property type="evidence" value="ECO:0007669"/>
    <property type="project" value="UniProtKB-KW"/>
</dbReference>
<reference evidence="7" key="2">
    <citation type="submission" date="2024-05" db="EMBL/GenBank/DDBJ databases">
        <authorList>
            <person name="Zell R."/>
            <person name="Groth M."/>
            <person name="Selinka L."/>
            <person name="Selinka H.-C."/>
        </authorList>
    </citation>
    <scope>NUCLEOTIDE SEQUENCE</scope>
    <source>
        <strain evidence="7">TC-CrV-3 MR233-17E/856</strain>
    </source>
</reference>
<sequence>MFRLTIELSNRPANFQTNNNNIEDEDRKITSEQKEIVHFSSEGVTPSTTAVPDIVNLSTDYLSMTTREERIHTIKDFLSRPIIIQTGLWNSTGTSSTAGSQLYTANFPEVLISNAMYQEKLRGFVGLRATLVVKVQVNSQPFQQGRLMLQYYPYAQYMPNRVSLVNSTLQGRSGCPRTDLDLSVGTEVEMRIPYVSPHVYYNLITGQGSFGAIYLVVYSQLRDQISGTGSVEYTVWAHLEDVDVQYPTGANVFTGSAPNFANLGQKMIEGNFSEADLRETWKTKSFQKSPDKIFAQVASEIKGLKENGTVSAGIGQISEGLSTMSRIPILGNLFTRPAWISAQASNIFKMLGFSKPTVQGLPCETKLRGQVRMTNFDGVDTSHKMALSVQNEIETKSGLAGTSADEMDLSHVLSVPNFWDRFTWSTSNLTGTNLWDNYVTPMKIKPFSTNIADRFVTTHMGYVANTHGYWRGSIVYTFKFVKTQFHSGRLRISFIPFYYNTTISTGVPDVSRTQKIIVDLRTSTEVSFTVPYVSSRPWMFCIRPEATWLGTNNAMMFNAVSGIVRVEVLNQLVAANNVYQSIDTIVEVSGGPDLTFAAPSAPSYVPYAGSLSAIVDDQKEEERKQEYDNNIPAVVAPKIVAQVMGENEAIARNDAQHGVHPMPIDTHAIFSNWSPEAHCVGEKIMSIRQLIKRFGQFFSTSMTSTNPQTIIAPFSVPSPVTTVTSEKTFAMFEYYYFIYAFWRGSMRIKATNVVTPTTNNITTQPLKGGFNAMYLYNTVQDAFNTVVNAFANGVPVQLANLATKGLTNMGTSAVVVDQQLEGMTEVEVPYYNVSHISPATTYDSAAAPPLSITDVLRGHVPPAVLLMQPQGNIPATAKNTANFWRAPGDDFSLMYIVGVPPLVNVVRP</sequence>
<protein>
    <submittedName>
        <fullName evidence="7">Structural polyprotein</fullName>
    </submittedName>
</protein>
<evidence type="ECO:0000256" key="1">
    <source>
        <dbReference type="ARBA" id="ARBA00004328"/>
    </source>
</evidence>
<feature type="domain" description="Dicistrovirus capsid-polyprotein C-terminal" evidence="5">
    <location>
        <begin position="675"/>
        <end position="905"/>
    </location>
</feature>
<dbReference type="EMBL" id="PP872553">
    <property type="protein sequence ID" value="XCM67670.1"/>
    <property type="molecule type" value="Genomic_RNA"/>
</dbReference>
<feature type="domain" description="Picornavirus capsid" evidence="4">
    <location>
        <begin position="457"/>
        <end position="544"/>
    </location>
</feature>
<dbReference type="GO" id="GO:0005198">
    <property type="term" value="F:structural molecule activity"/>
    <property type="evidence" value="ECO:0007669"/>
    <property type="project" value="InterPro"/>
</dbReference>
<keyword evidence="2" id="KW-0167">Capsid protein</keyword>
<proteinExistence type="predicted"/>
<name>A0AAU8JNK0_9VIRU</name>
<dbReference type="Gene3D" id="4.10.690.10">
    <property type="entry name" value="Cricket Paralysis Virus, Vp4, Chain D"/>
    <property type="match status" value="1"/>
</dbReference>
<evidence type="ECO:0000259" key="5">
    <source>
        <dbReference type="Pfam" id="PF08762"/>
    </source>
</evidence>
<evidence type="ECO:0000256" key="3">
    <source>
        <dbReference type="ARBA" id="ARBA00022844"/>
    </source>
</evidence>
<feature type="domain" description="Capsid protein VP4 dicistrovirus" evidence="6">
    <location>
        <begin position="306"/>
        <end position="353"/>
    </location>
</feature>
<dbReference type="CDD" id="cd00205">
    <property type="entry name" value="rhv_like"/>
    <property type="match status" value="2"/>
</dbReference>